<dbReference type="Pfam" id="PF00501">
    <property type="entry name" value="AMP-binding"/>
    <property type="match status" value="1"/>
</dbReference>
<dbReference type="Proteomes" id="UP001597497">
    <property type="component" value="Unassembled WGS sequence"/>
</dbReference>
<proteinExistence type="predicted"/>
<sequence>PELFAEQVALYPDELALVEANRHLTYRQLDAKAERLAQQLRDTGMGSEEIVAIAGERSMEMVVGMLAIVKAGGAYLPIDPSYPPDRVTYMLTHSGAKVLLMQPGVSLTVPTSIVSMVMALDEPMRADTSREDIQVDSLDAQRDTSPVHPHHLAYVMYTSGSTGRPKGVMVEHRNVIRLVKDTTYHPFERGERILQTGAPVFDA</sequence>
<protein>
    <submittedName>
        <fullName evidence="3">AMP-binding protein</fullName>
    </submittedName>
</protein>
<dbReference type="Gene3D" id="3.40.50.980">
    <property type="match status" value="2"/>
</dbReference>
<dbReference type="PRINTS" id="PR00154">
    <property type="entry name" value="AMPBINDING"/>
</dbReference>
<reference evidence="4" key="1">
    <citation type="journal article" date="2019" name="Int. J. Syst. Evol. Microbiol.">
        <title>The Global Catalogue of Microorganisms (GCM) 10K type strain sequencing project: providing services to taxonomists for standard genome sequencing and annotation.</title>
        <authorList>
            <consortium name="The Broad Institute Genomics Platform"/>
            <consortium name="The Broad Institute Genome Sequencing Center for Infectious Disease"/>
            <person name="Wu L."/>
            <person name="Ma J."/>
        </authorList>
    </citation>
    <scope>NUCLEOTIDE SEQUENCE [LARGE SCALE GENOMIC DNA]</scope>
    <source>
        <strain evidence="4">KCTC 33676</strain>
    </source>
</reference>
<keyword evidence="1" id="KW-0677">Repeat</keyword>
<name>A0ABW5RB38_9BACL</name>
<feature type="non-terminal residue" evidence="3">
    <location>
        <position position="203"/>
    </location>
</feature>
<dbReference type="PANTHER" id="PTHR45527">
    <property type="entry name" value="NONRIBOSOMAL PEPTIDE SYNTHETASE"/>
    <property type="match status" value="1"/>
</dbReference>
<dbReference type="InterPro" id="IPR020845">
    <property type="entry name" value="AMP-binding_CS"/>
</dbReference>
<dbReference type="PANTHER" id="PTHR45527:SF1">
    <property type="entry name" value="FATTY ACID SYNTHASE"/>
    <property type="match status" value="1"/>
</dbReference>
<organism evidence="3 4">
    <name type="scientific">Marinicrinis sediminis</name>
    <dbReference type="NCBI Taxonomy" id="1652465"/>
    <lineage>
        <taxon>Bacteria</taxon>
        <taxon>Bacillati</taxon>
        <taxon>Bacillota</taxon>
        <taxon>Bacilli</taxon>
        <taxon>Bacillales</taxon>
        <taxon>Paenibacillaceae</taxon>
    </lineage>
</organism>
<gene>
    <name evidence="3" type="ORF">ACFSUC_09880</name>
</gene>
<keyword evidence="4" id="KW-1185">Reference proteome</keyword>
<dbReference type="InterPro" id="IPR020459">
    <property type="entry name" value="AMP-binding"/>
</dbReference>
<evidence type="ECO:0000259" key="2">
    <source>
        <dbReference type="Pfam" id="PF00501"/>
    </source>
</evidence>
<feature type="non-terminal residue" evidence="3">
    <location>
        <position position="1"/>
    </location>
</feature>
<dbReference type="SUPFAM" id="SSF56801">
    <property type="entry name" value="Acetyl-CoA synthetase-like"/>
    <property type="match status" value="1"/>
</dbReference>
<feature type="domain" description="AMP-dependent synthetase/ligase" evidence="2">
    <location>
        <begin position="4"/>
        <end position="199"/>
    </location>
</feature>
<evidence type="ECO:0000313" key="3">
    <source>
        <dbReference type="EMBL" id="MFD2671916.1"/>
    </source>
</evidence>
<evidence type="ECO:0000256" key="1">
    <source>
        <dbReference type="ARBA" id="ARBA00022737"/>
    </source>
</evidence>
<evidence type="ECO:0000313" key="4">
    <source>
        <dbReference type="Proteomes" id="UP001597497"/>
    </source>
</evidence>
<dbReference type="InterPro" id="IPR000873">
    <property type="entry name" value="AMP-dep_synth/lig_dom"/>
</dbReference>
<comment type="caution">
    <text evidence="3">The sequence shown here is derived from an EMBL/GenBank/DDBJ whole genome shotgun (WGS) entry which is preliminary data.</text>
</comment>
<dbReference type="RefSeq" id="WP_379929391.1">
    <property type="nucleotide sequence ID" value="NZ_JBHUMM010000019.1"/>
</dbReference>
<accession>A0ABW5RB38</accession>
<dbReference type="PROSITE" id="PS00455">
    <property type="entry name" value="AMP_BINDING"/>
    <property type="match status" value="1"/>
</dbReference>
<dbReference type="EMBL" id="JBHUMM010000019">
    <property type="protein sequence ID" value="MFD2671916.1"/>
    <property type="molecule type" value="Genomic_DNA"/>
</dbReference>